<dbReference type="AlphaFoldDB" id="A0A0B0PC32"/>
<proteinExistence type="predicted"/>
<keyword evidence="2" id="KW-1185">Reference proteome</keyword>
<protein>
    <submittedName>
        <fullName evidence="1">Uncharacterized protein</fullName>
    </submittedName>
</protein>
<gene>
    <name evidence="1" type="ORF">F383_03870</name>
</gene>
<name>A0A0B0PC32_GOSAR</name>
<evidence type="ECO:0000313" key="1">
    <source>
        <dbReference type="EMBL" id="KHG21924.1"/>
    </source>
</evidence>
<dbReference type="Proteomes" id="UP000032142">
    <property type="component" value="Unassembled WGS sequence"/>
</dbReference>
<reference evidence="2" key="1">
    <citation type="submission" date="2014-09" db="EMBL/GenBank/DDBJ databases">
        <authorList>
            <person name="Mudge J."/>
            <person name="Ramaraj T."/>
            <person name="Lindquist I.E."/>
            <person name="Bharti A.K."/>
            <person name="Sundararajan A."/>
            <person name="Cameron C.T."/>
            <person name="Woodward J.E."/>
            <person name="May G.D."/>
            <person name="Brubaker C."/>
            <person name="Broadhvest J."/>
            <person name="Wilkins T.A."/>
        </authorList>
    </citation>
    <scope>NUCLEOTIDE SEQUENCE</scope>
    <source>
        <strain evidence="2">cv. AKA8401</strain>
    </source>
</reference>
<organism evidence="1 2">
    <name type="scientific">Gossypium arboreum</name>
    <name type="common">Tree cotton</name>
    <name type="synonym">Gossypium nanking</name>
    <dbReference type="NCBI Taxonomy" id="29729"/>
    <lineage>
        <taxon>Eukaryota</taxon>
        <taxon>Viridiplantae</taxon>
        <taxon>Streptophyta</taxon>
        <taxon>Embryophyta</taxon>
        <taxon>Tracheophyta</taxon>
        <taxon>Spermatophyta</taxon>
        <taxon>Magnoliopsida</taxon>
        <taxon>eudicotyledons</taxon>
        <taxon>Gunneridae</taxon>
        <taxon>Pentapetalae</taxon>
        <taxon>rosids</taxon>
        <taxon>malvids</taxon>
        <taxon>Malvales</taxon>
        <taxon>Malvaceae</taxon>
        <taxon>Malvoideae</taxon>
        <taxon>Gossypium</taxon>
    </lineage>
</organism>
<evidence type="ECO:0000313" key="2">
    <source>
        <dbReference type="Proteomes" id="UP000032142"/>
    </source>
</evidence>
<dbReference type="EMBL" id="KN420099">
    <property type="protein sequence ID" value="KHG21924.1"/>
    <property type="molecule type" value="Genomic_DNA"/>
</dbReference>
<accession>A0A0B0PC32</accession>
<sequence>MTYTGRLHAHSYSTGLTTGVSHGHVPVEPKYNPIRKGQILRVFRHSKAYLNT</sequence>